<dbReference type="Pfam" id="PF25600">
    <property type="entry name" value="TRIM_CC"/>
    <property type="match status" value="1"/>
</dbReference>
<feature type="domain" description="B box-type" evidence="7">
    <location>
        <begin position="228"/>
        <end position="268"/>
    </location>
</feature>
<evidence type="ECO:0000313" key="8">
    <source>
        <dbReference type="EMBL" id="ROL45918.1"/>
    </source>
</evidence>
<evidence type="ECO:0000256" key="2">
    <source>
        <dbReference type="ARBA" id="ARBA00022771"/>
    </source>
</evidence>
<evidence type="ECO:0000256" key="3">
    <source>
        <dbReference type="ARBA" id="ARBA00022833"/>
    </source>
</evidence>
<evidence type="ECO:0000259" key="7">
    <source>
        <dbReference type="PROSITE" id="PS50119"/>
    </source>
</evidence>
<dbReference type="CDD" id="cd19769">
    <property type="entry name" value="Bbox2_TRIM16-like"/>
    <property type="match status" value="1"/>
</dbReference>
<dbReference type="InterPro" id="IPR044039">
    <property type="entry name" value="DUF5745"/>
</dbReference>
<dbReference type="OrthoDB" id="6105938at2759"/>
<dbReference type="AlphaFoldDB" id="A0A3N0YJF0"/>
<evidence type="ECO:0000256" key="1">
    <source>
        <dbReference type="ARBA" id="ARBA00022723"/>
    </source>
</evidence>
<comment type="caution">
    <text evidence="8">The sequence shown here is derived from an EMBL/GenBank/DDBJ whole genome shotgun (WGS) entry which is preliminary data.</text>
</comment>
<feature type="region of interest" description="Disordered" evidence="6">
    <location>
        <begin position="458"/>
        <end position="500"/>
    </location>
</feature>
<reference evidence="8 9" key="1">
    <citation type="submission" date="2018-10" db="EMBL/GenBank/DDBJ databases">
        <title>Genome assembly for a Yunnan-Guizhou Plateau 3E fish, Anabarilius grahami (Regan), and its evolutionary and genetic applications.</title>
        <authorList>
            <person name="Jiang W."/>
        </authorList>
    </citation>
    <scope>NUCLEOTIDE SEQUENCE [LARGE SCALE GENOMIC DNA]</scope>
    <source>
        <strain evidence="8">AG-KIZ</strain>
        <tissue evidence="8">Muscle</tissue>
    </source>
</reference>
<dbReference type="Proteomes" id="UP000281406">
    <property type="component" value="Unassembled WGS sequence"/>
</dbReference>
<keyword evidence="3" id="KW-0862">Zinc</keyword>
<dbReference type="SMART" id="SM00336">
    <property type="entry name" value="BBOX"/>
    <property type="match status" value="1"/>
</dbReference>
<name>A0A3N0YJF0_ANAGA</name>
<feature type="compositionally biased region" description="Acidic residues" evidence="6">
    <location>
        <begin position="559"/>
        <end position="569"/>
    </location>
</feature>
<keyword evidence="2 4" id="KW-0863">Zinc-finger</keyword>
<dbReference type="SUPFAM" id="SSF57845">
    <property type="entry name" value="B-box zinc-binding domain"/>
    <property type="match status" value="1"/>
</dbReference>
<dbReference type="GO" id="GO:0008270">
    <property type="term" value="F:zinc ion binding"/>
    <property type="evidence" value="ECO:0007669"/>
    <property type="project" value="UniProtKB-KW"/>
</dbReference>
<feature type="compositionally biased region" description="Polar residues" evidence="6">
    <location>
        <begin position="478"/>
        <end position="490"/>
    </location>
</feature>
<gene>
    <name evidence="8" type="ORF">DPX16_11613</name>
</gene>
<dbReference type="PANTHER" id="PTHR25465:SF5">
    <property type="entry name" value="E3 UBIQUITIN_ISG15 LIGASE TRIM25-RELATED"/>
    <property type="match status" value="1"/>
</dbReference>
<feature type="compositionally biased region" description="Basic and acidic residues" evidence="6">
    <location>
        <begin position="540"/>
        <end position="551"/>
    </location>
</feature>
<feature type="region of interest" description="Disordered" evidence="6">
    <location>
        <begin position="526"/>
        <end position="580"/>
    </location>
</feature>
<dbReference type="InterPro" id="IPR058030">
    <property type="entry name" value="TRIM8/14/16/25/29/45/65_CC"/>
</dbReference>
<sequence length="622" mass="69906">MGVTALDSHMKGAKHTACSTARQCQPPVGPFCAPRISSVTETALCRGFSPECFESSPESFRSSALLPQCREGSWLPDNFVAAERQEDDIHNVQSVIDSLALDYLQISLSHITGENIVRGEKESIRNLLEIFDGLLDYLIEQQSDEEPQYKVKEALAATLAEMVENPKKRKRPADCYTGDEGLCYDICTGRKHKAVKSCLDSDYQNHHEKREIFFKGERQNLTEATGRLQEMICQTHDKLLEVFCLTDQRCICVLCTFDEHKNHDHVSAAAQRTEKQKQLKETQRSFQQRIQQREKDLQQLREAVESHKRSAQTAVEDSERIFNELIRSIERSRSEATQRIRDQEKTAVSRAEGRLERLEQEINDLRRRDAELEQLSHTQDHILFLQSFQSLSAPPESTDVHDDDPFSSLSFFDGVRESVLVVLEDFCKEKLKKFFDRVDERQLFSGIPDIVHVDGDVASGESQENQPGESPVVESEHSPNSVTERSSSCVSPPEDPVREKSCDPIVSRLQAGGDVNECTLSTPRRGLKRLREAPGASQDYEDRGLELHKGSQLDVCSADVDESSSDESDPGPPIEQDMSRLSYGMMTKGTTHKEMSSGGRSNSCHLTVVFGNGCRASAAAFD</sequence>
<dbReference type="PANTHER" id="PTHR25465">
    <property type="entry name" value="B-BOX DOMAIN CONTAINING"/>
    <property type="match status" value="1"/>
</dbReference>
<keyword evidence="9" id="KW-1185">Reference proteome</keyword>
<dbReference type="Gene3D" id="3.30.160.60">
    <property type="entry name" value="Classic Zinc Finger"/>
    <property type="match status" value="1"/>
</dbReference>
<proteinExistence type="predicted"/>
<keyword evidence="1" id="KW-0479">Metal-binding</keyword>
<dbReference type="Pfam" id="PF19016">
    <property type="entry name" value="DUF5745"/>
    <property type="match status" value="1"/>
</dbReference>
<evidence type="ECO:0000256" key="4">
    <source>
        <dbReference type="PROSITE-ProRule" id="PRU00024"/>
    </source>
</evidence>
<dbReference type="Pfam" id="PF00643">
    <property type="entry name" value="zf-B_box"/>
    <property type="match status" value="1"/>
</dbReference>
<protein>
    <submittedName>
        <fullName evidence="8">Centrosomal protein of 95 kDa</fullName>
    </submittedName>
</protein>
<dbReference type="PROSITE" id="PS50119">
    <property type="entry name" value="ZF_BBOX"/>
    <property type="match status" value="1"/>
</dbReference>
<evidence type="ECO:0000256" key="6">
    <source>
        <dbReference type="SAM" id="MobiDB-lite"/>
    </source>
</evidence>
<evidence type="ECO:0000256" key="5">
    <source>
        <dbReference type="SAM" id="Coils"/>
    </source>
</evidence>
<dbReference type="EMBL" id="RJVU01042534">
    <property type="protein sequence ID" value="ROL45918.1"/>
    <property type="molecule type" value="Genomic_DNA"/>
</dbReference>
<feature type="coiled-coil region" evidence="5">
    <location>
        <begin position="283"/>
        <end position="375"/>
    </location>
</feature>
<dbReference type="InterPro" id="IPR000315">
    <property type="entry name" value="Znf_B-box"/>
</dbReference>
<keyword evidence="5" id="KW-0175">Coiled coil</keyword>
<organism evidence="8 9">
    <name type="scientific">Anabarilius grahami</name>
    <name type="common">Kanglang fish</name>
    <name type="synonym">Barilius grahami</name>
    <dbReference type="NCBI Taxonomy" id="495550"/>
    <lineage>
        <taxon>Eukaryota</taxon>
        <taxon>Metazoa</taxon>
        <taxon>Chordata</taxon>
        <taxon>Craniata</taxon>
        <taxon>Vertebrata</taxon>
        <taxon>Euteleostomi</taxon>
        <taxon>Actinopterygii</taxon>
        <taxon>Neopterygii</taxon>
        <taxon>Teleostei</taxon>
        <taxon>Ostariophysi</taxon>
        <taxon>Cypriniformes</taxon>
        <taxon>Xenocyprididae</taxon>
        <taxon>Xenocypridinae</taxon>
        <taxon>Xenocypridinae incertae sedis</taxon>
        <taxon>Anabarilius</taxon>
    </lineage>
</organism>
<evidence type="ECO:0000313" key="9">
    <source>
        <dbReference type="Proteomes" id="UP000281406"/>
    </source>
</evidence>
<accession>A0A3N0YJF0</accession>
<dbReference type="InterPro" id="IPR051051">
    <property type="entry name" value="E3_ubiq-ligase_TRIM/RNF"/>
</dbReference>